<dbReference type="OrthoDB" id="8115576at2"/>
<dbReference type="CDD" id="cd00093">
    <property type="entry name" value="HTH_XRE"/>
    <property type="match status" value="1"/>
</dbReference>
<dbReference type="STRING" id="1268072.PSAB_05890"/>
<evidence type="ECO:0000259" key="2">
    <source>
        <dbReference type="PROSITE" id="PS50943"/>
    </source>
</evidence>
<dbReference type="PANTHER" id="PTHR46558:SF11">
    <property type="entry name" value="HTH-TYPE TRANSCRIPTIONAL REGULATOR XRE"/>
    <property type="match status" value="1"/>
</dbReference>
<dbReference type="Pfam" id="PF01381">
    <property type="entry name" value="HTH_3"/>
    <property type="match status" value="1"/>
</dbReference>
<dbReference type="HOGENOM" id="CLU_066192_4_4_9"/>
<reference evidence="3 4" key="1">
    <citation type="journal article" date="2014" name="PLoS Genet.">
        <title>Comparative Genomic Analysis of N2-Fixing and Non-N2-Fixing Paenibacillus spp.: Organization, Evolution and Expression of the Nitrogen Fixation Genes.</title>
        <authorList>
            <person name="Xie J.B."/>
            <person name="Du Z."/>
            <person name="Bai L."/>
            <person name="Tian C."/>
            <person name="Zhang Y."/>
            <person name="Xie J.Y."/>
            <person name="Wang T."/>
            <person name="Liu X."/>
            <person name="Chen X."/>
            <person name="Cheng Q."/>
            <person name="Chen S."/>
            <person name="Li J."/>
        </authorList>
    </citation>
    <scope>NUCLEOTIDE SEQUENCE [LARGE SCALE GENOMIC DNA]</scope>
    <source>
        <strain evidence="3 4">T27</strain>
    </source>
</reference>
<dbReference type="KEGG" id="psab:PSAB_05890"/>
<dbReference type="InterPro" id="IPR001387">
    <property type="entry name" value="Cro/C1-type_HTH"/>
</dbReference>
<gene>
    <name evidence="3" type="ORF">PSAB_05890</name>
</gene>
<dbReference type="PROSITE" id="PS50943">
    <property type="entry name" value="HTH_CROC1"/>
    <property type="match status" value="1"/>
</dbReference>
<name>X4ZWM2_9BACL</name>
<dbReference type="GO" id="GO:0003677">
    <property type="term" value="F:DNA binding"/>
    <property type="evidence" value="ECO:0007669"/>
    <property type="project" value="UniProtKB-KW"/>
</dbReference>
<proteinExistence type="predicted"/>
<evidence type="ECO:0000256" key="1">
    <source>
        <dbReference type="ARBA" id="ARBA00023125"/>
    </source>
</evidence>
<dbReference type="EMBL" id="CP004078">
    <property type="protein sequence ID" value="AHV96114.1"/>
    <property type="molecule type" value="Genomic_DNA"/>
</dbReference>
<dbReference type="PANTHER" id="PTHR46558">
    <property type="entry name" value="TRACRIPTIONAL REGULATORY PROTEIN-RELATED-RELATED"/>
    <property type="match status" value="1"/>
</dbReference>
<sequence>MVFLMSHEFKDRLKELRISKGFSQDKLSEELKIPASSIRRYETTGELPKRERLEIIADYFDVSIDYLVGRTNTKNKKYSENVRETIEAYNISNDEVIAKIKIADEIINLPDDKRKIIEDLLKTFKKDI</sequence>
<dbReference type="RefSeq" id="WP_025333676.1">
    <property type="nucleotide sequence ID" value="NZ_CP004078.1"/>
</dbReference>
<dbReference type="SMART" id="SM00530">
    <property type="entry name" value="HTH_XRE"/>
    <property type="match status" value="1"/>
</dbReference>
<dbReference type="AlphaFoldDB" id="X4ZWM2"/>
<dbReference type="eggNOG" id="COG1396">
    <property type="taxonomic scope" value="Bacteria"/>
</dbReference>
<evidence type="ECO:0000313" key="4">
    <source>
        <dbReference type="Proteomes" id="UP000019772"/>
    </source>
</evidence>
<dbReference type="PATRIC" id="fig|1268072.3.peg.1223"/>
<dbReference type="SUPFAM" id="SSF47413">
    <property type="entry name" value="lambda repressor-like DNA-binding domains"/>
    <property type="match status" value="1"/>
</dbReference>
<evidence type="ECO:0000313" key="3">
    <source>
        <dbReference type="EMBL" id="AHV96114.1"/>
    </source>
</evidence>
<protein>
    <submittedName>
        <fullName evidence="3">Helix-turn-helix domain-containing protein</fullName>
    </submittedName>
</protein>
<keyword evidence="1" id="KW-0238">DNA-binding</keyword>
<dbReference type="Gene3D" id="1.10.260.40">
    <property type="entry name" value="lambda repressor-like DNA-binding domains"/>
    <property type="match status" value="1"/>
</dbReference>
<keyword evidence="4" id="KW-1185">Reference proteome</keyword>
<organism evidence="3 4">
    <name type="scientific">Paenibacillus sabinae T27</name>
    <dbReference type="NCBI Taxonomy" id="1268072"/>
    <lineage>
        <taxon>Bacteria</taxon>
        <taxon>Bacillati</taxon>
        <taxon>Bacillota</taxon>
        <taxon>Bacilli</taxon>
        <taxon>Bacillales</taxon>
        <taxon>Paenibacillaceae</taxon>
        <taxon>Paenibacillus</taxon>
    </lineage>
</organism>
<dbReference type="Proteomes" id="UP000019772">
    <property type="component" value="Chromosome"/>
</dbReference>
<accession>X4ZWM2</accession>
<dbReference type="InterPro" id="IPR010982">
    <property type="entry name" value="Lambda_DNA-bd_dom_sf"/>
</dbReference>
<feature type="domain" description="HTH cro/C1-type" evidence="2">
    <location>
        <begin position="13"/>
        <end position="67"/>
    </location>
</feature>